<feature type="domain" description="GCVT N-terminal" evidence="1">
    <location>
        <begin position="51"/>
        <end position="264"/>
    </location>
</feature>
<sequence length="476" mass="54076">MVEERKPRTLQELLDSVPNIVDYLYANRKGSVARDAVQRQPPPHVLPEYTNWRDEQRAWRETVALYDQSFHMTTSILRGPDALRLVSYLAVNSFRTFGPGRARHFLAVSPQGYYIGDGILYCLTPDELFLVGRAAGHNWVQFHAETGGWDVTYERDEIFTQNPTGRRTVYRFQVEGPNAFALLEHLTGAPVPETRFFHIVTLRIAGHEVWALRHTMAGGPGFELFGPWDEGPAVKQAIIEAGHRFGLRQVGSLAYFTTAFELGWIPRPLPAIYTGEELRPFREWLPATANEATWALGGSFASPNVEDYYLTPWELGYGHLVQFDHDFIGRAALERMANQRHRVKVSLVWDPDDVAHVVRSYMDTDQLPAKYIEFPLSTYATWQYDAVLDDQKRIIGISTYVGFSWNERAMVSLAVLDPEYAVPGTRVTVLWGEPDGGARSRPWLEPHRQVEIRATVAPVPLSEYARAHLAAARRGR</sequence>
<evidence type="ECO:0000259" key="1">
    <source>
        <dbReference type="Pfam" id="PF01571"/>
    </source>
</evidence>
<dbReference type="InterPro" id="IPR006222">
    <property type="entry name" value="GCVT_N"/>
</dbReference>
<name>A0A7C1FUP2_THERO</name>
<proteinExistence type="predicted"/>
<evidence type="ECO:0000313" key="2">
    <source>
        <dbReference type="EMBL" id="HEF64147.1"/>
    </source>
</evidence>
<dbReference type="InterPro" id="IPR028896">
    <property type="entry name" value="GcvT/YgfZ/DmdA"/>
</dbReference>
<organism evidence="2">
    <name type="scientific">Thermomicrobium roseum</name>
    <dbReference type="NCBI Taxonomy" id="500"/>
    <lineage>
        <taxon>Bacteria</taxon>
        <taxon>Pseudomonadati</taxon>
        <taxon>Thermomicrobiota</taxon>
        <taxon>Thermomicrobia</taxon>
        <taxon>Thermomicrobiales</taxon>
        <taxon>Thermomicrobiaceae</taxon>
        <taxon>Thermomicrobium</taxon>
    </lineage>
</organism>
<dbReference type="GO" id="GO:0005829">
    <property type="term" value="C:cytosol"/>
    <property type="evidence" value="ECO:0007669"/>
    <property type="project" value="TreeGrafter"/>
</dbReference>
<dbReference type="EMBL" id="DSJL01000001">
    <property type="protein sequence ID" value="HEF64147.1"/>
    <property type="molecule type" value="Genomic_DNA"/>
</dbReference>
<dbReference type="Gene3D" id="3.30.1360.120">
    <property type="entry name" value="Probable tRNA modification gtpase trme, domain 1"/>
    <property type="match status" value="1"/>
</dbReference>
<accession>A0A7C1FUP2</accession>
<dbReference type="Pfam" id="PF01571">
    <property type="entry name" value="GCV_T"/>
    <property type="match status" value="1"/>
</dbReference>
<dbReference type="AlphaFoldDB" id="A0A7C1FUP2"/>
<reference evidence="2" key="1">
    <citation type="journal article" date="2020" name="mSystems">
        <title>Genome- and Community-Level Interaction Insights into Carbon Utilization and Element Cycling Functions of Hydrothermarchaeota in Hydrothermal Sediment.</title>
        <authorList>
            <person name="Zhou Z."/>
            <person name="Liu Y."/>
            <person name="Xu W."/>
            <person name="Pan J."/>
            <person name="Luo Z.H."/>
            <person name="Li M."/>
        </authorList>
    </citation>
    <scope>NUCLEOTIDE SEQUENCE [LARGE SCALE GENOMIC DNA]</scope>
    <source>
        <strain evidence="2">SpSt-222</strain>
    </source>
</reference>
<dbReference type="GO" id="GO:0016740">
    <property type="term" value="F:transferase activity"/>
    <property type="evidence" value="ECO:0007669"/>
    <property type="project" value="UniProtKB-KW"/>
</dbReference>
<comment type="caution">
    <text evidence="2">The sequence shown here is derived from an EMBL/GenBank/DDBJ whole genome shotgun (WGS) entry which is preliminary data.</text>
</comment>
<protein>
    <submittedName>
        <fullName evidence="2">Aminomethyl transferase family protein</fullName>
    </submittedName>
</protein>
<dbReference type="InterPro" id="IPR027266">
    <property type="entry name" value="TrmE/GcvT-like"/>
</dbReference>
<dbReference type="SUPFAM" id="SSF103025">
    <property type="entry name" value="Folate-binding domain"/>
    <property type="match status" value="1"/>
</dbReference>
<gene>
    <name evidence="2" type="ORF">ENP47_00820</name>
</gene>
<keyword evidence="2" id="KW-0808">Transferase</keyword>
<dbReference type="PANTHER" id="PTHR43757">
    <property type="entry name" value="AMINOMETHYLTRANSFERASE"/>
    <property type="match status" value="1"/>
</dbReference>
<dbReference type="PANTHER" id="PTHR43757:SF2">
    <property type="entry name" value="AMINOMETHYLTRANSFERASE, MITOCHONDRIAL"/>
    <property type="match status" value="1"/>
</dbReference>